<evidence type="ECO:0000313" key="3">
    <source>
        <dbReference type="EMBL" id="KPJ14125.1"/>
    </source>
</evidence>
<evidence type="ECO:0000256" key="1">
    <source>
        <dbReference type="SAM" id="MobiDB-lite"/>
    </source>
</evidence>
<feature type="signal peptide" evidence="2">
    <location>
        <begin position="1"/>
        <end position="22"/>
    </location>
</feature>
<dbReference type="InParanoid" id="A0A0N1IP84"/>
<reference evidence="3 4" key="1">
    <citation type="journal article" date="2015" name="Nat. Commun.">
        <title>Outbred genome sequencing and CRISPR/Cas9 gene editing in butterflies.</title>
        <authorList>
            <person name="Li X."/>
            <person name="Fan D."/>
            <person name="Zhang W."/>
            <person name="Liu G."/>
            <person name="Zhang L."/>
            <person name="Zhao L."/>
            <person name="Fang X."/>
            <person name="Chen L."/>
            <person name="Dong Y."/>
            <person name="Chen Y."/>
            <person name="Ding Y."/>
            <person name="Zhao R."/>
            <person name="Feng M."/>
            <person name="Zhu Y."/>
            <person name="Feng Y."/>
            <person name="Jiang X."/>
            <person name="Zhu D."/>
            <person name="Xiang H."/>
            <person name="Feng X."/>
            <person name="Li S."/>
            <person name="Wang J."/>
            <person name="Zhang G."/>
            <person name="Kronforst M.R."/>
            <person name="Wang W."/>
        </authorList>
    </citation>
    <scope>NUCLEOTIDE SEQUENCE [LARGE SCALE GENOMIC DNA]</scope>
    <source>
        <strain evidence="3">Ya'a_city_454_Pm</strain>
        <tissue evidence="3">Whole body</tissue>
    </source>
</reference>
<evidence type="ECO:0000313" key="4">
    <source>
        <dbReference type="Proteomes" id="UP000053240"/>
    </source>
</evidence>
<protein>
    <submittedName>
        <fullName evidence="3">Uncharacterized protein</fullName>
    </submittedName>
</protein>
<feature type="region of interest" description="Disordered" evidence="1">
    <location>
        <begin position="188"/>
        <end position="210"/>
    </location>
</feature>
<gene>
    <name evidence="3" type="ORF">RR48_03675</name>
</gene>
<feature type="chain" id="PRO_5005874195" evidence="2">
    <location>
        <begin position="23"/>
        <end position="224"/>
    </location>
</feature>
<evidence type="ECO:0000256" key="2">
    <source>
        <dbReference type="SAM" id="SignalP"/>
    </source>
</evidence>
<organism evidence="3 4">
    <name type="scientific">Papilio machaon</name>
    <name type="common">Old World swallowtail butterfly</name>
    <dbReference type="NCBI Taxonomy" id="76193"/>
    <lineage>
        <taxon>Eukaryota</taxon>
        <taxon>Metazoa</taxon>
        <taxon>Ecdysozoa</taxon>
        <taxon>Arthropoda</taxon>
        <taxon>Hexapoda</taxon>
        <taxon>Insecta</taxon>
        <taxon>Pterygota</taxon>
        <taxon>Neoptera</taxon>
        <taxon>Endopterygota</taxon>
        <taxon>Lepidoptera</taxon>
        <taxon>Glossata</taxon>
        <taxon>Ditrysia</taxon>
        <taxon>Papilionoidea</taxon>
        <taxon>Papilionidae</taxon>
        <taxon>Papilioninae</taxon>
        <taxon>Papilio</taxon>
    </lineage>
</organism>
<dbReference type="AlphaFoldDB" id="A0A0N1IP84"/>
<accession>A0A0N1IP84</accession>
<keyword evidence="2" id="KW-0732">Signal</keyword>
<keyword evidence="4" id="KW-1185">Reference proteome</keyword>
<dbReference type="Proteomes" id="UP000053240">
    <property type="component" value="Unassembled WGS sequence"/>
</dbReference>
<feature type="region of interest" description="Disordered" evidence="1">
    <location>
        <begin position="98"/>
        <end position="125"/>
    </location>
</feature>
<dbReference type="EMBL" id="KQ460542">
    <property type="protein sequence ID" value="KPJ14125.1"/>
    <property type="molecule type" value="Genomic_DNA"/>
</dbReference>
<name>A0A0N1IP84_PAPMA</name>
<proteinExistence type="predicted"/>
<sequence length="224" mass="24978">MRLLHIIIVLLAALTLGHQCAARPSHRRNHVQKRSWCLLKLCSYQPTPHRVQKIIDELARRINVKTLDSYYAFNICRYLASVALSWSSSASALSAERRAAAAEAGRPRSNPRPPPDTAQHTTSNRAAAQRTSGLLCLQGCQNIKNKSLDAVLSVGKVLHKNTLVSVRVFEEGKKEKIFIATKKIQSKKKKKTHIQGTKSGKREPAQRSRNRLNCPCTGFQLAPL</sequence>